<sequence length="123" mass="13183">MRTSGQATHGTLYRELDDRNIGSVRLTPPVPSALHHTDIWRTQCILGTVSKVSSSPVLVETSGQHVTLSLALYLSLLGPELPPAERKPDQARANARPPDGSITILSPLTAPHCNSSLEALTQV</sequence>
<dbReference type="KEGG" id="ssck:SPSK_03736"/>
<organism evidence="2 3">
    <name type="scientific">Sporothrix schenckii 1099-18</name>
    <dbReference type="NCBI Taxonomy" id="1397361"/>
    <lineage>
        <taxon>Eukaryota</taxon>
        <taxon>Fungi</taxon>
        <taxon>Dikarya</taxon>
        <taxon>Ascomycota</taxon>
        <taxon>Pezizomycotina</taxon>
        <taxon>Sordariomycetes</taxon>
        <taxon>Sordariomycetidae</taxon>
        <taxon>Ophiostomatales</taxon>
        <taxon>Ophiostomataceae</taxon>
        <taxon>Sporothrix</taxon>
    </lineage>
</organism>
<accession>A0A0F2M096</accession>
<dbReference type="Proteomes" id="UP000033710">
    <property type="component" value="Unassembled WGS sequence"/>
</dbReference>
<dbReference type="AlphaFoldDB" id="A0A0F2M096"/>
<evidence type="ECO:0000313" key="2">
    <source>
        <dbReference type="EMBL" id="KJR82185.1"/>
    </source>
</evidence>
<dbReference type="EMBL" id="AXCR01000010">
    <property type="protein sequence ID" value="KJR82185.1"/>
    <property type="molecule type" value="Genomic_DNA"/>
</dbReference>
<dbReference type="RefSeq" id="XP_016584861.1">
    <property type="nucleotide sequence ID" value="XM_016730570.1"/>
</dbReference>
<gene>
    <name evidence="2" type="ORF">SPSK_03736</name>
</gene>
<reference evidence="2 3" key="2">
    <citation type="journal article" date="2015" name="Eukaryot. Cell">
        <title>Asexual propagation of a virulent clone complex in a human and feline outbreak of sporotrichosis.</title>
        <authorList>
            <person name="Teixeira Mde M."/>
            <person name="Rodrigues A.M."/>
            <person name="Tsui C.K."/>
            <person name="de Almeida L.G."/>
            <person name="Van Diepeningen A.D."/>
            <person name="van den Ende B.G."/>
            <person name="Fernandes G.F."/>
            <person name="Kano R."/>
            <person name="Hamelin R.C."/>
            <person name="Lopes-Bezerra L.M."/>
            <person name="Vasconcelos A.T."/>
            <person name="de Hoog S."/>
            <person name="de Camargo Z.P."/>
            <person name="Felipe M.S."/>
        </authorList>
    </citation>
    <scope>NUCLEOTIDE SEQUENCE [LARGE SCALE GENOMIC DNA]</scope>
    <source>
        <strain evidence="2 3">1099-18</strain>
    </source>
</reference>
<comment type="caution">
    <text evidence="2">The sequence shown here is derived from an EMBL/GenBank/DDBJ whole genome shotgun (WGS) entry which is preliminary data.</text>
</comment>
<proteinExistence type="predicted"/>
<evidence type="ECO:0000256" key="1">
    <source>
        <dbReference type="SAM" id="MobiDB-lite"/>
    </source>
</evidence>
<dbReference type="GeneID" id="27665847"/>
<protein>
    <submittedName>
        <fullName evidence="2">Uncharacterized protein</fullName>
    </submittedName>
</protein>
<evidence type="ECO:0000313" key="3">
    <source>
        <dbReference type="Proteomes" id="UP000033710"/>
    </source>
</evidence>
<dbReference type="VEuPathDB" id="FungiDB:SPSK_03736"/>
<feature type="region of interest" description="Disordered" evidence="1">
    <location>
        <begin position="81"/>
        <end position="105"/>
    </location>
</feature>
<reference evidence="2 3" key="1">
    <citation type="journal article" date="2014" name="BMC Genomics">
        <title>Comparative genomics of the major fungal agents of human and animal Sporotrichosis: Sporothrix schenckii and Sporothrix brasiliensis.</title>
        <authorList>
            <person name="Teixeira M.M."/>
            <person name="de Almeida L.G."/>
            <person name="Kubitschek-Barreira P."/>
            <person name="Alves F.L."/>
            <person name="Kioshima E.S."/>
            <person name="Abadio A.K."/>
            <person name="Fernandes L."/>
            <person name="Derengowski L.S."/>
            <person name="Ferreira K.S."/>
            <person name="Souza R.C."/>
            <person name="Ruiz J.C."/>
            <person name="de Andrade N.C."/>
            <person name="Paes H.C."/>
            <person name="Nicola A.M."/>
            <person name="Albuquerque P."/>
            <person name="Gerber A.L."/>
            <person name="Martins V.P."/>
            <person name="Peconick L.D."/>
            <person name="Neto A.V."/>
            <person name="Chaucanez C.B."/>
            <person name="Silva P.A."/>
            <person name="Cunha O.L."/>
            <person name="de Oliveira F.F."/>
            <person name="dos Santos T.C."/>
            <person name="Barros A.L."/>
            <person name="Soares M.A."/>
            <person name="de Oliveira L.M."/>
            <person name="Marini M.M."/>
            <person name="Villalobos-Duno H."/>
            <person name="Cunha M.M."/>
            <person name="de Hoog S."/>
            <person name="da Silveira J.F."/>
            <person name="Henrissat B."/>
            <person name="Nino-Vega G.A."/>
            <person name="Cisalpino P.S."/>
            <person name="Mora-Montes H.M."/>
            <person name="Almeida S.R."/>
            <person name="Stajich J.E."/>
            <person name="Lopes-Bezerra L.M."/>
            <person name="Vasconcelos A.T."/>
            <person name="Felipe M.S."/>
        </authorList>
    </citation>
    <scope>NUCLEOTIDE SEQUENCE [LARGE SCALE GENOMIC DNA]</scope>
    <source>
        <strain evidence="2 3">1099-18</strain>
    </source>
</reference>
<name>A0A0F2M096_SPOSC</name>